<protein>
    <submittedName>
        <fullName evidence="3">S-adenosyl-L-methionine-dependent methyltransferase family protein</fullName>
    </submittedName>
</protein>
<dbReference type="GO" id="GO:0032981">
    <property type="term" value="P:mitochondrial respiratory chain complex I assembly"/>
    <property type="evidence" value="ECO:0007669"/>
    <property type="project" value="TreeGrafter"/>
</dbReference>
<dbReference type="GO" id="GO:0035243">
    <property type="term" value="F:protein-arginine omega-N symmetric methyltransferase activity"/>
    <property type="evidence" value="ECO:0007669"/>
    <property type="project" value="TreeGrafter"/>
</dbReference>
<dbReference type="PANTHER" id="PTHR12049:SF7">
    <property type="entry name" value="PROTEIN ARGININE METHYLTRANSFERASE NDUFAF7, MITOCHONDRIAL"/>
    <property type="match status" value="1"/>
</dbReference>
<dbReference type="EMBL" id="LANX01000001">
    <property type="protein sequence ID" value="KJV68724.1"/>
    <property type="molecule type" value="Genomic_DNA"/>
</dbReference>
<keyword evidence="1 3" id="KW-0489">Methyltransferase</keyword>
<proteinExistence type="predicted"/>
<evidence type="ECO:0000313" key="3">
    <source>
        <dbReference type="EMBL" id="KJV68724.1"/>
    </source>
</evidence>
<comment type="caution">
    <text evidence="3">The sequence shown here is derived from an EMBL/GenBank/DDBJ whole genome shotgun (WGS) entry which is preliminary data.</text>
</comment>
<dbReference type="InterPro" id="IPR038375">
    <property type="entry name" value="NDUFAF7_sf"/>
</dbReference>
<dbReference type="InterPro" id="IPR029063">
    <property type="entry name" value="SAM-dependent_MTases_sf"/>
</dbReference>
<dbReference type="PATRIC" id="fig|1359163.3.peg.83"/>
<evidence type="ECO:0000256" key="2">
    <source>
        <dbReference type="ARBA" id="ARBA00022679"/>
    </source>
</evidence>
<sequence>MNKIPFGLTGDFITASEISQLFGEIIAVWVLYSWEQIGSPSKFALVELGPGRGTLMSDVIRILKQFDRCFKSLSIHLVEISPILCQVQKNTLKDYQVFWHQDITTIPELPVIFIANEVFDALPIKQFVYSSGMWKENYVQLKNDILQIVKKDTDFVLNITSMMEGSVVEICDDARALLKLMEDRIVRCGGTGIIIDYGYVYPPPYVSTIQSVKYHQYHSFLENIGECDISAYVDFAFLQNNLQRIKSLVISQRKFLYYFGIKKRLEILMSNATRKQRQGLKSAFLRLTENMGTLFKILMMNYVIEETDNTLNI</sequence>
<name>A0A0F3NP95_9RICK</name>
<dbReference type="AlphaFoldDB" id="A0A0F3NP95"/>
<dbReference type="Gene3D" id="3.40.50.12710">
    <property type="match status" value="1"/>
</dbReference>
<dbReference type="InterPro" id="IPR003788">
    <property type="entry name" value="NDUFAF7"/>
</dbReference>
<gene>
    <name evidence="3" type="ORF">NLO413_0085</name>
</gene>
<dbReference type="Proteomes" id="UP000033562">
    <property type="component" value="Unassembled WGS sequence"/>
</dbReference>
<keyword evidence="2 3" id="KW-0808">Transferase</keyword>
<dbReference type="GO" id="GO:0032259">
    <property type="term" value="P:methylation"/>
    <property type="evidence" value="ECO:0007669"/>
    <property type="project" value="UniProtKB-KW"/>
</dbReference>
<evidence type="ECO:0000313" key="4">
    <source>
        <dbReference type="Proteomes" id="UP000033562"/>
    </source>
</evidence>
<reference evidence="3 4" key="1">
    <citation type="submission" date="2015-02" db="EMBL/GenBank/DDBJ databases">
        <title>Genome Sequencing of Rickettsiales.</title>
        <authorList>
            <person name="Daugherty S.C."/>
            <person name="Su Q."/>
            <person name="Abolude K."/>
            <person name="Beier-Sexton M."/>
            <person name="Carlyon J.A."/>
            <person name="Carter R."/>
            <person name="Day N.P."/>
            <person name="Dumler S.J."/>
            <person name="Dyachenko V."/>
            <person name="Godinez A."/>
            <person name="Kurtti T.J."/>
            <person name="Lichay M."/>
            <person name="Mullins K.E."/>
            <person name="Ott S."/>
            <person name="Pappas-Brown V."/>
            <person name="Paris D.H."/>
            <person name="Patel P."/>
            <person name="Richards A.L."/>
            <person name="Sadzewicz L."/>
            <person name="Sears K."/>
            <person name="Seidman D."/>
            <person name="Sengamalay N."/>
            <person name="Stenos J."/>
            <person name="Tallon L.J."/>
            <person name="Vincent G."/>
            <person name="Fraser C.M."/>
            <person name="Munderloh U."/>
            <person name="Dunning-Hotopp J.C."/>
        </authorList>
    </citation>
    <scope>NUCLEOTIDE SEQUENCE [LARGE SCALE GENOMIC DNA]</scope>
    <source>
        <strain evidence="3 4">RAC413</strain>
    </source>
</reference>
<organism evidence="3 4">
    <name type="scientific">Candidatus Neoehrlichia procyonis str. RAC413</name>
    <dbReference type="NCBI Taxonomy" id="1359163"/>
    <lineage>
        <taxon>Bacteria</taxon>
        <taxon>Pseudomonadati</taxon>
        <taxon>Pseudomonadota</taxon>
        <taxon>Alphaproteobacteria</taxon>
        <taxon>Rickettsiales</taxon>
        <taxon>Anaplasmataceae</taxon>
        <taxon>Candidatus Neoehrlichia</taxon>
    </lineage>
</organism>
<accession>A0A0F3NP95</accession>
<dbReference type="PANTHER" id="PTHR12049">
    <property type="entry name" value="PROTEIN ARGININE METHYLTRANSFERASE NDUFAF7, MITOCHONDRIAL"/>
    <property type="match status" value="1"/>
</dbReference>
<keyword evidence="4" id="KW-1185">Reference proteome</keyword>
<dbReference type="STRING" id="1359163.NLO413_0085"/>
<evidence type="ECO:0000256" key="1">
    <source>
        <dbReference type="ARBA" id="ARBA00022603"/>
    </source>
</evidence>
<dbReference type="SUPFAM" id="SSF53335">
    <property type="entry name" value="S-adenosyl-L-methionine-dependent methyltransferases"/>
    <property type="match status" value="1"/>
</dbReference>
<dbReference type="Pfam" id="PF02636">
    <property type="entry name" value="Methyltransf_28"/>
    <property type="match status" value="1"/>
</dbReference>